<comment type="caution">
    <text evidence="4">The sequence shown here is derived from an EMBL/GenBank/DDBJ whole genome shotgun (WGS) entry which is preliminary data.</text>
</comment>
<dbReference type="Pfam" id="PF01738">
    <property type="entry name" value="DLH"/>
    <property type="match status" value="1"/>
</dbReference>
<name>A0A9X2KKZ8_9SPHN</name>
<organism evidence="4 5">
    <name type="scientific">Sphingomonas tagetis</name>
    <dbReference type="NCBI Taxonomy" id="2949092"/>
    <lineage>
        <taxon>Bacteria</taxon>
        <taxon>Pseudomonadati</taxon>
        <taxon>Pseudomonadota</taxon>
        <taxon>Alphaproteobacteria</taxon>
        <taxon>Sphingomonadales</taxon>
        <taxon>Sphingomonadaceae</taxon>
        <taxon>Sphingomonas</taxon>
    </lineage>
</organism>
<gene>
    <name evidence="4" type="ORF">M9978_05570</name>
</gene>
<keyword evidence="1 4" id="KW-0378">Hydrolase</keyword>
<dbReference type="GO" id="GO:0016787">
    <property type="term" value="F:hydrolase activity"/>
    <property type="evidence" value="ECO:0007669"/>
    <property type="project" value="UniProtKB-KW"/>
</dbReference>
<keyword evidence="5" id="KW-1185">Reference proteome</keyword>
<dbReference type="InterPro" id="IPR029058">
    <property type="entry name" value="AB_hydrolase_fold"/>
</dbReference>
<dbReference type="InterPro" id="IPR050300">
    <property type="entry name" value="GDXG_lipolytic_enzyme"/>
</dbReference>
<evidence type="ECO:0000256" key="2">
    <source>
        <dbReference type="SAM" id="SignalP"/>
    </source>
</evidence>
<dbReference type="PANTHER" id="PTHR48081:SF6">
    <property type="entry name" value="PEPTIDASE S9 PROLYL OLIGOPEPTIDASE CATALYTIC DOMAIN-CONTAINING PROTEIN"/>
    <property type="match status" value="1"/>
</dbReference>
<dbReference type="EMBL" id="JAMLDX010000003">
    <property type="protein sequence ID" value="MCP3729896.1"/>
    <property type="molecule type" value="Genomic_DNA"/>
</dbReference>
<dbReference type="InterPro" id="IPR002925">
    <property type="entry name" value="Dienelactn_hydro"/>
</dbReference>
<evidence type="ECO:0000256" key="1">
    <source>
        <dbReference type="ARBA" id="ARBA00022801"/>
    </source>
</evidence>
<dbReference type="AlphaFoldDB" id="A0A9X2KKZ8"/>
<keyword evidence="2" id="KW-0732">Signal</keyword>
<dbReference type="Proteomes" id="UP001139451">
    <property type="component" value="Unassembled WGS sequence"/>
</dbReference>
<evidence type="ECO:0000313" key="5">
    <source>
        <dbReference type="Proteomes" id="UP001139451"/>
    </source>
</evidence>
<dbReference type="PANTHER" id="PTHR48081">
    <property type="entry name" value="AB HYDROLASE SUPERFAMILY PROTEIN C4A8.06C"/>
    <property type="match status" value="1"/>
</dbReference>
<evidence type="ECO:0000313" key="4">
    <source>
        <dbReference type="EMBL" id="MCP3729896.1"/>
    </source>
</evidence>
<dbReference type="Gene3D" id="3.40.50.1820">
    <property type="entry name" value="alpha/beta hydrolase"/>
    <property type="match status" value="1"/>
</dbReference>
<feature type="domain" description="Dienelactone hydrolase" evidence="3">
    <location>
        <begin position="73"/>
        <end position="269"/>
    </location>
</feature>
<protein>
    <submittedName>
        <fullName evidence="4">Alpha/beta hydrolase fold domain-containing protein</fullName>
    </submittedName>
</protein>
<accession>A0A9X2KKZ8</accession>
<feature type="chain" id="PRO_5040997033" evidence="2">
    <location>
        <begin position="20"/>
        <end position="289"/>
    </location>
</feature>
<reference evidence="4" key="1">
    <citation type="submission" date="2022-05" db="EMBL/GenBank/DDBJ databases">
        <title>Sphingomonas sp. strain MG17 Genome sequencing and assembly.</title>
        <authorList>
            <person name="Kim I."/>
        </authorList>
    </citation>
    <scope>NUCLEOTIDE SEQUENCE</scope>
    <source>
        <strain evidence="4">MG17</strain>
    </source>
</reference>
<dbReference type="RefSeq" id="WP_254291990.1">
    <property type="nucleotide sequence ID" value="NZ_JAMLDX010000003.1"/>
</dbReference>
<feature type="signal peptide" evidence="2">
    <location>
        <begin position="1"/>
        <end position="19"/>
    </location>
</feature>
<dbReference type="SUPFAM" id="SSF53474">
    <property type="entry name" value="alpha/beta-Hydrolases"/>
    <property type="match status" value="1"/>
</dbReference>
<sequence length="289" mass="31233">MRIILTFLLALLPLGPAWAQPALSQANPETVPPVRQPEIALSDRPVGAETWTRVFGQTWVRNVERPTLYPVRPKNGRNTGKAVIVVPGGGYQFVSIGSEGFDVAERIAAQGHTAFVLKYRPKPTPPAPGAFMAEMAKAFSGLGKGELPDHPPAVDDLAAAIDRVRADARDYGIDPREIGVIGFSAGSRTAIRLIEQRPQAASLDHVALIYPPMTQTITGGPRPDLFLAIAADDPLFVQGGLKLADGWLKQSRAVEFHLYSAGSHGFGMRPQGTTSDLWIDQYLAWLALQ</sequence>
<proteinExistence type="predicted"/>
<evidence type="ECO:0000259" key="3">
    <source>
        <dbReference type="Pfam" id="PF01738"/>
    </source>
</evidence>